<organism evidence="1 2">
    <name type="scientific">Dissostichus mawsoni</name>
    <name type="common">Antarctic cod</name>
    <dbReference type="NCBI Taxonomy" id="36200"/>
    <lineage>
        <taxon>Eukaryota</taxon>
        <taxon>Metazoa</taxon>
        <taxon>Chordata</taxon>
        <taxon>Craniata</taxon>
        <taxon>Vertebrata</taxon>
        <taxon>Euteleostomi</taxon>
        <taxon>Actinopterygii</taxon>
        <taxon>Neopterygii</taxon>
        <taxon>Teleostei</taxon>
        <taxon>Neoteleostei</taxon>
        <taxon>Acanthomorphata</taxon>
        <taxon>Eupercaria</taxon>
        <taxon>Perciformes</taxon>
        <taxon>Notothenioidei</taxon>
        <taxon>Nototheniidae</taxon>
        <taxon>Dissostichus</taxon>
    </lineage>
</organism>
<gene>
    <name evidence="1" type="ORF">F7725_012186</name>
</gene>
<sequence>MDLDPVFDGHVSELLQLSQDVSAHLGLTAALILGCFHPWISNSPSFFPVPPPSSPAPVQSRQSSNARKTAALLILKYRCSDREVRHVSLCSRLYIHVKQVSRGHLKGRAWLFVAHCWLAVNQSDGRVERILGKCTRGIGFFK</sequence>
<protein>
    <submittedName>
        <fullName evidence="1">Uncharacterized protein</fullName>
    </submittedName>
</protein>
<evidence type="ECO:0000313" key="2">
    <source>
        <dbReference type="Proteomes" id="UP000518266"/>
    </source>
</evidence>
<keyword evidence="2" id="KW-1185">Reference proteome</keyword>
<dbReference type="Proteomes" id="UP000518266">
    <property type="component" value="Unassembled WGS sequence"/>
</dbReference>
<reference evidence="1 2" key="1">
    <citation type="submission" date="2020-03" db="EMBL/GenBank/DDBJ databases">
        <title>Dissostichus mawsoni Genome sequencing and assembly.</title>
        <authorList>
            <person name="Park H."/>
        </authorList>
    </citation>
    <scope>NUCLEOTIDE SEQUENCE [LARGE SCALE GENOMIC DNA]</scope>
    <source>
        <strain evidence="1">DM0001</strain>
        <tissue evidence="1">Muscle</tissue>
    </source>
</reference>
<proteinExistence type="predicted"/>
<evidence type="ECO:0000313" key="1">
    <source>
        <dbReference type="EMBL" id="KAF3850414.1"/>
    </source>
</evidence>
<name>A0A7J5YLP3_DISMA</name>
<dbReference type="AlphaFoldDB" id="A0A7J5YLP3"/>
<accession>A0A7J5YLP3</accession>
<feature type="non-terminal residue" evidence="1">
    <location>
        <position position="1"/>
    </location>
</feature>
<dbReference type="EMBL" id="JAAKFY010000010">
    <property type="protein sequence ID" value="KAF3850414.1"/>
    <property type="molecule type" value="Genomic_DNA"/>
</dbReference>
<comment type="caution">
    <text evidence="1">The sequence shown here is derived from an EMBL/GenBank/DDBJ whole genome shotgun (WGS) entry which is preliminary data.</text>
</comment>